<dbReference type="OrthoDB" id="1431247at2759"/>
<comment type="similarity">
    <text evidence="2 3">Belongs to the small heat shock protein (HSP20) family.</text>
</comment>
<evidence type="ECO:0000313" key="5">
    <source>
        <dbReference type="EMBL" id="ORZ36763.1"/>
    </source>
</evidence>
<name>A0A1Y2HSS1_9FUNG</name>
<dbReference type="PROSITE" id="PS01031">
    <property type="entry name" value="SHSP"/>
    <property type="match status" value="1"/>
</dbReference>
<dbReference type="Gene3D" id="2.60.40.790">
    <property type="match status" value="1"/>
</dbReference>
<evidence type="ECO:0000313" key="6">
    <source>
        <dbReference type="Proteomes" id="UP000193411"/>
    </source>
</evidence>
<dbReference type="AlphaFoldDB" id="A0A1Y2HSS1"/>
<feature type="non-terminal residue" evidence="5">
    <location>
        <position position="179"/>
    </location>
</feature>
<comment type="caution">
    <text evidence="5">The sequence shown here is derived from an EMBL/GenBank/DDBJ whole genome shotgun (WGS) entry which is preliminary data.</text>
</comment>
<sequence>MSLLRSSLMREPFAFGNLERSLRDIFNQVDRVMADVYGPAAAASSRALTSGGDPSSSLVSSAASAIPAGLNSFSPRLDVQETDDVIQVKADLPGVPKEAVQVTAKDGMLIISGETVKEKEQKDDQGNFVVRERFQGVFKRAVALPSTAKLDEVSAKYTDGVLSITVPKAEDQGIKQITV</sequence>
<dbReference type="InterPro" id="IPR008978">
    <property type="entry name" value="HSP20-like_chaperone"/>
</dbReference>
<organism evidence="5 6">
    <name type="scientific">Catenaria anguillulae PL171</name>
    <dbReference type="NCBI Taxonomy" id="765915"/>
    <lineage>
        <taxon>Eukaryota</taxon>
        <taxon>Fungi</taxon>
        <taxon>Fungi incertae sedis</taxon>
        <taxon>Blastocladiomycota</taxon>
        <taxon>Blastocladiomycetes</taxon>
        <taxon>Blastocladiales</taxon>
        <taxon>Catenariaceae</taxon>
        <taxon>Catenaria</taxon>
    </lineage>
</organism>
<dbReference type="CDD" id="cd06471">
    <property type="entry name" value="ACD_LpsHSP_like"/>
    <property type="match status" value="1"/>
</dbReference>
<dbReference type="InterPro" id="IPR031107">
    <property type="entry name" value="Small_HSP"/>
</dbReference>
<reference evidence="5 6" key="1">
    <citation type="submission" date="2016-07" db="EMBL/GenBank/DDBJ databases">
        <title>Pervasive Adenine N6-methylation of Active Genes in Fungi.</title>
        <authorList>
            <consortium name="DOE Joint Genome Institute"/>
            <person name="Mondo S.J."/>
            <person name="Dannebaum R.O."/>
            <person name="Kuo R.C."/>
            <person name="Labutti K."/>
            <person name="Haridas S."/>
            <person name="Kuo A."/>
            <person name="Salamov A."/>
            <person name="Ahrendt S.R."/>
            <person name="Lipzen A."/>
            <person name="Sullivan W."/>
            <person name="Andreopoulos W.B."/>
            <person name="Clum A."/>
            <person name="Lindquist E."/>
            <person name="Daum C."/>
            <person name="Ramamoorthy G.K."/>
            <person name="Gryganskyi A."/>
            <person name="Culley D."/>
            <person name="Magnuson J.K."/>
            <person name="James T.Y."/>
            <person name="O'Malley M.A."/>
            <person name="Stajich J.E."/>
            <person name="Spatafora J.W."/>
            <person name="Visel A."/>
            <person name="Grigoriev I.V."/>
        </authorList>
    </citation>
    <scope>NUCLEOTIDE SEQUENCE [LARGE SCALE GENOMIC DNA]</scope>
    <source>
        <strain evidence="5 6">PL171</strain>
    </source>
</reference>
<dbReference type="EMBL" id="MCFL01000015">
    <property type="protein sequence ID" value="ORZ36763.1"/>
    <property type="molecule type" value="Genomic_DNA"/>
</dbReference>
<feature type="domain" description="SHSP" evidence="4">
    <location>
        <begin position="68"/>
        <end position="179"/>
    </location>
</feature>
<proteinExistence type="inferred from homology"/>
<dbReference type="PANTHER" id="PTHR11527">
    <property type="entry name" value="HEAT-SHOCK PROTEIN 20 FAMILY MEMBER"/>
    <property type="match status" value="1"/>
</dbReference>
<evidence type="ECO:0000256" key="3">
    <source>
        <dbReference type="RuleBase" id="RU003616"/>
    </source>
</evidence>
<dbReference type="Pfam" id="PF00011">
    <property type="entry name" value="HSP20"/>
    <property type="match status" value="1"/>
</dbReference>
<dbReference type="InterPro" id="IPR002068">
    <property type="entry name" value="A-crystallin/Hsp20_dom"/>
</dbReference>
<accession>A0A1Y2HSS1</accession>
<dbReference type="STRING" id="765915.A0A1Y2HSS1"/>
<gene>
    <name evidence="5" type="ORF">BCR44DRAFT_1431735</name>
</gene>
<evidence type="ECO:0000256" key="1">
    <source>
        <dbReference type="ARBA" id="ARBA00023016"/>
    </source>
</evidence>
<dbReference type="SUPFAM" id="SSF49764">
    <property type="entry name" value="HSP20-like chaperones"/>
    <property type="match status" value="1"/>
</dbReference>
<keyword evidence="1" id="KW-0346">Stress response</keyword>
<dbReference type="Proteomes" id="UP000193411">
    <property type="component" value="Unassembled WGS sequence"/>
</dbReference>
<evidence type="ECO:0000259" key="4">
    <source>
        <dbReference type="PROSITE" id="PS01031"/>
    </source>
</evidence>
<keyword evidence="6" id="KW-1185">Reference proteome</keyword>
<protein>
    <submittedName>
        <fullName evidence="5">HSP20-like chaperone</fullName>
    </submittedName>
</protein>
<evidence type="ECO:0000256" key="2">
    <source>
        <dbReference type="PROSITE-ProRule" id="PRU00285"/>
    </source>
</evidence>